<evidence type="ECO:0000313" key="10">
    <source>
        <dbReference type="Proteomes" id="UP001148786"/>
    </source>
</evidence>
<dbReference type="GO" id="GO:0003676">
    <property type="term" value="F:nucleic acid binding"/>
    <property type="evidence" value="ECO:0007669"/>
    <property type="project" value="InterPro"/>
</dbReference>
<dbReference type="PANTHER" id="PTHR12801">
    <property type="entry name" value="RNA EXONUCLEASE REXO1 / RECO3 FAMILY MEMBER-RELATED"/>
    <property type="match status" value="1"/>
</dbReference>
<evidence type="ECO:0000313" key="9">
    <source>
        <dbReference type="EMBL" id="KAJ3512537.1"/>
    </source>
</evidence>
<dbReference type="CDD" id="cd06145">
    <property type="entry name" value="REX1_like"/>
    <property type="match status" value="1"/>
</dbReference>
<sequence>MFSTLGLFSSVACPERASCTRPNCLFSHSPNIPPPRPLGLPQVRPSQPLASSSSASPPARAAANKHKDSLVPTKRPAVSPVKGSLASPEPPRKFQKVGSVQRPSALPTASYTESGAPILRVNAAQSLVAVPVRQTMLKTLHDHFIVLYHKIIPANPSIAADHALTQEEEVYKKSTKLTYRNAVIQCVAALKRRAVPTSVSDPTVGTEDEIIAKAEARKKLASLHLSRERLEHLVHSIEDLQKWGYFVEIPETPGGHMPSMEGKIVKCDRCVQYYVVKPVDNPKECVHHWGKPYTTRAGDVAALDCEMIYTTGGMRVARVSVVDGSGKEVLDEVIRMDEGVLVVDYNTRFSGITEENHATATLDLAGVRQALKSFVNSDTILIGHALDNDLKTLRIIHHRCIDTALLFPHKAGPPYRRALRELVREKLNKVIQTGGATQGHSSLEDASTTLDLVRWFIMNKPKSGIQVDS</sequence>
<dbReference type="InterPro" id="IPR047021">
    <property type="entry name" value="REXO1/3/4-like"/>
</dbReference>
<comment type="subcellular location">
    <subcellularLocation>
        <location evidence="1">Nucleus</location>
    </subcellularLocation>
</comment>
<feature type="domain" description="Exonuclease" evidence="8">
    <location>
        <begin position="299"/>
        <end position="462"/>
    </location>
</feature>
<dbReference type="SMART" id="SM00479">
    <property type="entry name" value="EXOIII"/>
    <property type="match status" value="1"/>
</dbReference>
<dbReference type="PANTHER" id="PTHR12801:SF115">
    <property type="entry name" value="FI18136P1-RELATED"/>
    <property type="match status" value="1"/>
</dbReference>
<comment type="similarity">
    <text evidence="2">Belongs to the REXO1/REXO3 family.</text>
</comment>
<dbReference type="Pfam" id="PF00929">
    <property type="entry name" value="RNase_T"/>
    <property type="match status" value="1"/>
</dbReference>
<comment type="caution">
    <text evidence="9">The sequence shown here is derived from an EMBL/GenBank/DDBJ whole genome shotgun (WGS) entry which is preliminary data.</text>
</comment>
<dbReference type="FunFam" id="3.30.420.10:FF:000031">
    <property type="entry name" value="RNA exonuclease 1"/>
    <property type="match status" value="1"/>
</dbReference>
<dbReference type="GO" id="GO:0010629">
    <property type="term" value="P:negative regulation of gene expression"/>
    <property type="evidence" value="ECO:0007669"/>
    <property type="project" value="UniProtKB-ARBA"/>
</dbReference>
<dbReference type="GO" id="GO:0005634">
    <property type="term" value="C:nucleus"/>
    <property type="evidence" value="ECO:0007669"/>
    <property type="project" value="UniProtKB-SubCell"/>
</dbReference>
<evidence type="ECO:0000256" key="2">
    <source>
        <dbReference type="ARBA" id="ARBA00006357"/>
    </source>
</evidence>
<dbReference type="InterPro" id="IPR034922">
    <property type="entry name" value="REX1-like_exo"/>
</dbReference>
<accession>A0A9W8K9W5</accession>
<dbReference type="InterPro" id="IPR012337">
    <property type="entry name" value="RNaseH-like_sf"/>
</dbReference>
<dbReference type="SUPFAM" id="SSF53098">
    <property type="entry name" value="Ribonuclease H-like"/>
    <property type="match status" value="1"/>
</dbReference>
<feature type="compositionally biased region" description="Low complexity" evidence="7">
    <location>
        <begin position="39"/>
        <end position="62"/>
    </location>
</feature>
<keyword evidence="6" id="KW-0539">Nucleus</keyword>
<dbReference type="Gene3D" id="3.30.420.10">
    <property type="entry name" value="Ribonuclease H-like superfamily/Ribonuclease H"/>
    <property type="match status" value="1"/>
</dbReference>
<feature type="region of interest" description="Disordered" evidence="7">
    <location>
        <begin position="35"/>
        <end position="102"/>
    </location>
</feature>
<evidence type="ECO:0000256" key="4">
    <source>
        <dbReference type="ARBA" id="ARBA00022801"/>
    </source>
</evidence>
<organism evidence="9 10">
    <name type="scientific">Agrocybe chaxingu</name>
    <dbReference type="NCBI Taxonomy" id="84603"/>
    <lineage>
        <taxon>Eukaryota</taxon>
        <taxon>Fungi</taxon>
        <taxon>Dikarya</taxon>
        <taxon>Basidiomycota</taxon>
        <taxon>Agaricomycotina</taxon>
        <taxon>Agaricomycetes</taxon>
        <taxon>Agaricomycetidae</taxon>
        <taxon>Agaricales</taxon>
        <taxon>Agaricineae</taxon>
        <taxon>Strophariaceae</taxon>
        <taxon>Agrocybe</taxon>
    </lineage>
</organism>
<dbReference type="GO" id="GO:0004527">
    <property type="term" value="F:exonuclease activity"/>
    <property type="evidence" value="ECO:0007669"/>
    <property type="project" value="UniProtKB-KW"/>
</dbReference>
<reference evidence="9" key="1">
    <citation type="submission" date="2022-07" db="EMBL/GenBank/DDBJ databases">
        <title>Genome Sequence of Agrocybe chaxingu.</title>
        <authorList>
            <person name="Buettner E."/>
        </authorList>
    </citation>
    <scope>NUCLEOTIDE SEQUENCE</scope>
    <source>
        <strain evidence="9">MP-N11</strain>
    </source>
</reference>
<evidence type="ECO:0000256" key="6">
    <source>
        <dbReference type="ARBA" id="ARBA00023242"/>
    </source>
</evidence>
<evidence type="ECO:0000259" key="8">
    <source>
        <dbReference type="SMART" id="SM00479"/>
    </source>
</evidence>
<evidence type="ECO:0000256" key="7">
    <source>
        <dbReference type="SAM" id="MobiDB-lite"/>
    </source>
</evidence>
<evidence type="ECO:0000256" key="1">
    <source>
        <dbReference type="ARBA" id="ARBA00004123"/>
    </source>
</evidence>
<dbReference type="InterPro" id="IPR013520">
    <property type="entry name" value="Ribonucl_H"/>
</dbReference>
<dbReference type="InterPro" id="IPR036397">
    <property type="entry name" value="RNaseH_sf"/>
</dbReference>
<keyword evidence="10" id="KW-1185">Reference proteome</keyword>
<name>A0A9W8K9W5_9AGAR</name>
<protein>
    <recommendedName>
        <fullName evidence="8">Exonuclease domain-containing protein</fullName>
    </recommendedName>
</protein>
<evidence type="ECO:0000256" key="5">
    <source>
        <dbReference type="ARBA" id="ARBA00022839"/>
    </source>
</evidence>
<keyword evidence="4" id="KW-0378">Hydrolase</keyword>
<evidence type="ECO:0000256" key="3">
    <source>
        <dbReference type="ARBA" id="ARBA00022722"/>
    </source>
</evidence>
<keyword evidence="3" id="KW-0540">Nuclease</keyword>
<keyword evidence="5" id="KW-0269">Exonuclease</keyword>
<dbReference type="OrthoDB" id="8191639at2759"/>
<dbReference type="AlphaFoldDB" id="A0A9W8K9W5"/>
<proteinExistence type="inferred from homology"/>
<dbReference type="EMBL" id="JANKHO010000250">
    <property type="protein sequence ID" value="KAJ3512537.1"/>
    <property type="molecule type" value="Genomic_DNA"/>
</dbReference>
<dbReference type="Proteomes" id="UP001148786">
    <property type="component" value="Unassembled WGS sequence"/>
</dbReference>
<gene>
    <name evidence="9" type="ORF">NLJ89_g3463</name>
</gene>